<gene>
    <name evidence="8" type="ORF">IF1G_08077</name>
</gene>
<evidence type="ECO:0000256" key="4">
    <source>
        <dbReference type="ARBA" id="ARBA00023136"/>
    </source>
</evidence>
<feature type="chain" id="PRO_5021809732" evidence="7">
    <location>
        <begin position="26"/>
        <end position="659"/>
    </location>
</feature>
<dbReference type="InterPro" id="IPR051380">
    <property type="entry name" value="pH-response_reg_palI/RIM9"/>
</dbReference>
<dbReference type="OrthoDB" id="2354757at2759"/>
<keyword evidence="3 6" id="KW-1133">Transmembrane helix</keyword>
<feature type="compositionally biased region" description="Polar residues" evidence="5">
    <location>
        <begin position="378"/>
        <end position="408"/>
    </location>
</feature>
<sequence length="659" mass="69234">MLRPATPLTILFVAILGLLVVSIVSAPLASSIYLGKAGDTTYGVLGKCVGGRCSSASIGYDVSPPGSNHFTMSDSVRQTLSKCLVLHLVAAAVTFLALVGAGAAHTHAAAHSARYLLVLVLLTFLAFLITVATAIVDIVLFIPHQAFGTYLVIAAAVLLLLNTVMMCSMRRAMVSRKARRRQIAENAEMSGENYYNRGEPLKPLTMSGAARGVDGLPAFASYERTHQKDDHVSDERIPLTQVRTLDRSPPTNVSELSNLPSQPQSVLRDGYAGQPGQRGPYAAPGQGYGANGYSRSPVQGQGYRGAPRSASGGYRGYGAPARGRDGYGRGGMGSRGRGGHYGQPRDGYGGPVVAGAAVAGGAMAGAAMAHGGYDRQPPASNSYDNRVNQPVTDQGEYNNWGSQNNAGYATTEAGLPRAESPPPLHPEASASDGLVQPDEMATNTSNQQGYGTTAPNPADNDVGAAVHMSHGHTEGQSRPAYMSDGSKYSTEEYLPPRAAWNQGSGRQGHRVPSSVYSIQRRSSGPDNRGPTSPLATGPTPQGGYYEDVEPRYETTDTYGGFVTSPLSPTYEDAHAMDGSRSPAGSERSNFTSVSQRGINPRWHPQPPPVPGSGARQAVQQRHDILLDNPDFQLPGGRSGKPAHGNPSGLIPGSAYPNAI</sequence>
<proteinExistence type="predicted"/>
<dbReference type="Proteomes" id="UP000315783">
    <property type="component" value="Unassembled WGS sequence"/>
</dbReference>
<dbReference type="STRING" id="43265.A0A545UVK7"/>
<feature type="compositionally biased region" description="Polar residues" evidence="5">
    <location>
        <begin position="586"/>
        <end position="597"/>
    </location>
</feature>
<feature type="transmembrane region" description="Helical" evidence="6">
    <location>
        <begin position="148"/>
        <end position="169"/>
    </location>
</feature>
<dbReference type="AlphaFoldDB" id="A0A545UVK7"/>
<dbReference type="GO" id="GO:0035838">
    <property type="term" value="C:growing cell tip"/>
    <property type="evidence" value="ECO:0007669"/>
    <property type="project" value="TreeGrafter"/>
</dbReference>
<feature type="transmembrane region" description="Helical" evidence="6">
    <location>
        <begin position="116"/>
        <end position="142"/>
    </location>
</feature>
<evidence type="ECO:0000256" key="2">
    <source>
        <dbReference type="ARBA" id="ARBA00022692"/>
    </source>
</evidence>
<evidence type="ECO:0000256" key="1">
    <source>
        <dbReference type="ARBA" id="ARBA00004141"/>
    </source>
</evidence>
<reference evidence="8 9" key="1">
    <citation type="journal article" date="2019" name="Appl. Microbiol. Biotechnol.">
        <title>Genome sequence of Isaria javanica and comparative genome analysis insights into family S53 peptidase evolution in fungal entomopathogens.</title>
        <authorList>
            <person name="Lin R."/>
            <person name="Zhang X."/>
            <person name="Xin B."/>
            <person name="Zou M."/>
            <person name="Gao Y."/>
            <person name="Qin F."/>
            <person name="Hu Q."/>
            <person name="Xie B."/>
            <person name="Cheng X."/>
        </authorList>
    </citation>
    <scope>NUCLEOTIDE SEQUENCE [LARGE SCALE GENOMIC DNA]</scope>
    <source>
        <strain evidence="8 9">IJ1G</strain>
    </source>
</reference>
<feature type="region of interest" description="Disordered" evidence="5">
    <location>
        <begin position="245"/>
        <end position="345"/>
    </location>
</feature>
<feature type="signal peptide" evidence="7">
    <location>
        <begin position="1"/>
        <end position="25"/>
    </location>
</feature>
<feature type="region of interest" description="Disordered" evidence="5">
    <location>
        <begin position="437"/>
        <end position="659"/>
    </location>
</feature>
<comment type="subcellular location">
    <subcellularLocation>
        <location evidence="1">Membrane</location>
        <topology evidence="1">Multi-pass membrane protein</topology>
    </subcellularLocation>
</comment>
<feature type="compositionally biased region" description="Polar residues" evidence="5">
    <location>
        <begin position="514"/>
        <end position="534"/>
    </location>
</feature>
<dbReference type="InterPro" id="IPR009571">
    <property type="entry name" value="SUR7/Rim9-like_fungi"/>
</dbReference>
<evidence type="ECO:0000256" key="3">
    <source>
        <dbReference type="ARBA" id="ARBA00022989"/>
    </source>
</evidence>
<feature type="compositionally biased region" description="Gly residues" evidence="5">
    <location>
        <begin position="328"/>
        <end position="345"/>
    </location>
</feature>
<evidence type="ECO:0000313" key="9">
    <source>
        <dbReference type="Proteomes" id="UP000315783"/>
    </source>
</evidence>
<feature type="region of interest" description="Disordered" evidence="5">
    <location>
        <begin position="413"/>
        <end position="432"/>
    </location>
</feature>
<keyword evidence="2 6" id="KW-0812">Transmembrane</keyword>
<keyword evidence="7" id="KW-0732">Signal</keyword>
<feature type="compositionally biased region" description="Polar residues" evidence="5">
    <location>
        <begin position="249"/>
        <end position="265"/>
    </location>
</feature>
<feature type="region of interest" description="Disordered" evidence="5">
    <location>
        <begin position="373"/>
        <end position="408"/>
    </location>
</feature>
<protein>
    <submittedName>
        <fullName evidence="8">pH signal transduction protein PalI</fullName>
    </submittedName>
</protein>
<accession>A0A545UVK7</accession>
<feature type="transmembrane region" description="Helical" evidence="6">
    <location>
        <begin position="84"/>
        <end position="104"/>
    </location>
</feature>
<name>A0A545UVK7_9HYPO</name>
<keyword evidence="9" id="KW-1185">Reference proteome</keyword>
<dbReference type="EMBL" id="SPUK01000012">
    <property type="protein sequence ID" value="TQV93499.1"/>
    <property type="molecule type" value="Genomic_DNA"/>
</dbReference>
<evidence type="ECO:0000256" key="6">
    <source>
        <dbReference type="SAM" id="Phobius"/>
    </source>
</evidence>
<comment type="caution">
    <text evidence="8">The sequence shown here is derived from an EMBL/GenBank/DDBJ whole genome shotgun (WGS) entry which is preliminary data.</text>
</comment>
<dbReference type="PANTHER" id="PTHR28013">
    <property type="entry name" value="PROTEIN DCV1-RELATED"/>
    <property type="match status" value="1"/>
</dbReference>
<evidence type="ECO:0000256" key="5">
    <source>
        <dbReference type="SAM" id="MobiDB-lite"/>
    </source>
</evidence>
<dbReference type="PANTHER" id="PTHR28013:SF3">
    <property type="entry name" value="PROTEIN DCV1-RELATED"/>
    <property type="match status" value="1"/>
</dbReference>
<feature type="compositionally biased region" description="Polar residues" evidence="5">
    <location>
        <begin position="441"/>
        <end position="455"/>
    </location>
</feature>
<dbReference type="GO" id="GO:0005886">
    <property type="term" value="C:plasma membrane"/>
    <property type="evidence" value="ECO:0007669"/>
    <property type="project" value="InterPro"/>
</dbReference>
<dbReference type="GO" id="GO:0032153">
    <property type="term" value="C:cell division site"/>
    <property type="evidence" value="ECO:0007669"/>
    <property type="project" value="TreeGrafter"/>
</dbReference>
<evidence type="ECO:0000313" key="8">
    <source>
        <dbReference type="EMBL" id="TQV93499.1"/>
    </source>
</evidence>
<organism evidence="8 9">
    <name type="scientific">Cordyceps javanica</name>
    <dbReference type="NCBI Taxonomy" id="43265"/>
    <lineage>
        <taxon>Eukaryota</taxon>
        <taxon>Fungi</taxon>
        <taxon>Dikarya</taxon>
        <taxon>Ascomycota</taxon>
        <taxon>Pezizomycotina</taxon>
        <taxon>Sordariomycetes</taxon>
        <taxon>Hypocreomycetidae</taxon>
        <taxon>Hypocreales</taxon>
        <taxon>Cordycipitaceae</taxon>
        <taxon>Cordyceps</taxon>
    </lineage>
</organism>
<evidence type="ECO:0000256" key="7">
    <source>
        <dbReference type="SAM" id="SignalP"/>
    </source>
</evidence>
<keyword evidence="4 6" id="KW-0472">Membrane</keyword>
<feature type="compositionally biased region" description="Low complexity" evidence="5">
    <location>
        <begin position="308"/>
        <end position="321"/>
    </location>
</feature>
<dbReference type="Pfam" id="PF06687">
    <property type="entry name" value="SUR7"/>
    <property type="match status" value="1"/>
</dbReference>